<dbReference type="Proteomes" id="UP000839595">
    <property type="component" value="Unassembled WGS sequence"/>
</dbReference>
<protein>
    <submittedName>
        <fullName evidence="6">DNA-binding transcriptional activator XapR</fullName>
    </submittedName>
    <submittedName>
        <fullName evidence="20 21">Transcriptional regulator</fullName>
    </submittedName>
</protein>
<evidence type="ECO:0000313" key="26">
    <source>
        <dbReference type="Proteomes" id="UP000338496"/>
    </source>
</evidence>
<accession>A0A0D6F9J6</accession>
<reference evidence="20" key="3">
    <citation type="journal article" date="2018" name="Genome Biol.">
        <title>SKESA: strategic k-mer extension for scrupulous assemblies.</title>
        <authorList>
            <person name="Souvorov A."/>
            <person name="Agarwala R."/>
            <person name="Lipman D.J."/>
        </authorList>
    </citation>
    <scope>NUCLEOTIDE SEQUENCE</scope>
    <source>
        <strain evidence="19">Salmonella enterica</strain>
        <strain evidence="20">SSI_AA833</strain>
    </source>
</reference>
<reference evidence="7" key="4">
    <citation type="submission" date="2018-06" db="EMBL/GenBank/DDBJ databases">
        <authorList>
            <person name="Ashton P.M."/>
            <person name="Dallman T."/>
            <person name="Nair S."/>
            <person name="De Pinna E."/>
            <person name="Peters T."/>
            <person name="Grant K."/>
        </authorList>
    </citation>
    <scope>NUCLEOTIDE SEQUENCE [LARGE SCALE GENOMIC DNA]</scope>
    <source>
        <strain evidence="8">231108</strain>
        <strain evidence="13">265852</strain>
        <strain evidence="22">29290</strain>
        <strain evidence="10">356083</strain>
        <strain evidence="9">422529</strain>
        <strain evidence="23">425567</strain>
        <strain evidence="17">43916</strain>
        <strain evidence="7">488670</strain>
        <strain evidence="11">632340</strain>
        <strain evidence="15">86846</strain>
    </source>
</reference>
<evidence type="ECO:0000313" key="8">
    <source>
        <dbReference type="EMBL" id="EBW3630994.1"/>
    </source>
</evidence>
<dbReference type="Proteomes" id="UP000839907">
    <property type="component" value="Unassembled WGS sequence"/>
</dbReference>
<dbReference type="EMBL" id="AAHNIA010000021">
    <property type="protein sequence ID" value="EBY1702796.1"/>
    <property type="molecule type" value="Genomic_DNA"/>
</dbReference>
<dbReference type="AlphaFoldDB" id="A0A0D6F9J6"/>
<dbReference type="EMBL" id="RVDJ01000016">
    <property type="protein sequence ID" value="MLP86799.1"/>
    <property type="molecule type" value="Genomic_DNA"/>
</dbReference>
<dbReference type="Proteomes" id="UP000885258">
    <property type="component" value="Unassembled WGS sequence"/>
</dbReference>
<dbReference type="Gene3D" id="1.10.10.10">
    <property type="entry name" value="Winged helix-like DNA-binding domain superfamily/Winged helix DNA-binding domain"/>
    <property type="match status" value="1"/>
</dbReference>
<dbReference type="PATRIC" id="fig|59201.122.peg.4617"/>
<dbReference type="GO" id="GO:0003677">
    <property type="term" value="F:DNA binding"/>
    <property type="evidence" value="ECO:0007669"/>
    <property type="project" value="UniProtKB-KW"/>
</dbReference>
<dbReference type="EMBL" id="AAKUOT010000020">
    <property type="protein sequence ID" value="ECV8761471.1"/>
    <property type="molecule type" value="Genomic_DNA"/>
</dbReference>
<evidence type="ECO:0000259" key="5">
    <source>
        <dbReference type="PROSITE" id="PS50931"/>
    </source>
</evidence>
<evidence type="ECO:0000313" key="23">
    <source>
        <dbReference type="EMBL" id="MLP86799.1"/>
    </source>
</evidence>
<evidence type="ECO:0000313" key="6">
    <source>
        <dbReference type="EMBL" id="AKH08265.1"/>
    </source>
</evidence>
<dbReference type="CDD" id="cd05466">
    <property type="entry name" value="PBP2_LTTR_substrate"/>
    <property type="match status" value="1"/>
</dbReference>
<dbReference type="Proteomes" id="UP000034636">
    <property type="component" value="Chromosome"/>
</dbReference>
<reference evidence="21 25" key="1">
    <citation type="submission" date="2014-09" db="EMBL/GenBank/DDBJ databases">
        <title>Salmonella Genotype and Phenotype Association.</title>
        <authorList>
            <person name="Chen Y."/>
            <person name="Folster J."/>
            <person name="Ayers S."/>
            <person name="Kabera C."/>
            <person name="Li C."/>
            <person name="Mukherjee S."/>
            <person name="Lam C."/>
            <person name="Zhao S."/>
            <person name="McDermott P."/>
        </authorList>
    </citation>
    <scope>NUCLEOTIDE SEQUENCE [LARGE SCALE GENOMIC DNA]</scope>
    <source>
        <strain evidence="21 25">CVM N32045</strain>
    </source>
</reference>
<organism evidence="20">
    <name type="scientific">Salmonella typhimurium</name>
    <dbReference type="NCBI Taxonomy" id="90371"/>
    <lineage>
        <taxon>Bacteria</taxon>
        <taxon>Pseudomonadati</taxon>
        <taxon>Pseudomonadota</taxon>
        <taxon>Gammaproteobacteria</taxon>
        <taxon>Enterobacterales</taxon>
        <taxon>Enterobacteriaceae</taxon>
        <taxon>Salmonella</taxon>
    </lineage>
</organism>
<evidence type="ECO:0000313" key="7">
    <source>
        <dbReference type="EMBL" id="EBU9273648.1"/>
    </source>
</evidence>
<dbReference type="Pfam" id="PF00126">
    <property type="entry name" value="HTH_1"/>
    <property type="match status" value="1"/>
</dbReference>
<proteinExistence type="inferred from homology"/>
<evidence type="ECO:0000313" key="11">
    <source>
        <dbReference type="EMBL" id="EBZ6922025.1"/>
    </source>
</evidence>
<dbReference type="Proteomes" id="UP000839616">
    <property type="component" value="Unassembled WGS sequence"/>
</dbReference>
<dbReference type="KEGG" id="seni:CY43_13730"/>
<evidence type="ECO:0000313" key="17">
    <source>
        <dbReference type="EMBL" id="ECY5340935.1"/>
    </source>
</evidence>
<dbReference type="EMBL" id="AAIGQE010000011">
    <property type="protein sequence ID" value="ECE0296681.1"/>
    <property type="molecule type" value="Genomic_DNA"/>
</dbReference>
<evidence type="ECO:0000256" key="4">
    <source>
        <dbReference type="ARBA" id="ARBA00023163"/>
    </source>
</evidence>
<dbReference type="PRINTS" id="PR00039">
    <property type="entry name" value="HTHLYSR"/>
</dbReference>
<evidence type="ECO:0000256" key="1">
    <source>
        <dbReference type="ARBA" id="ARBA00009437"/>
    </source>
</evidence>
<dbReference type="InterPro" id="IPR005119">
    <property type="entry name" value="LysR_subst-bd"/>
</dbReference>
<evidence type="ECO:0000313" key="24">
    <source>
        <dbReference type="Proteomes" id="UP000034636"/>
    </source>
</evidence>
<dbReference type="InterPro" id="IPR000847">
    <property type="entry name" value="LysR_HTH_N"/>
</dbReference>
<dbReference type="EMBL" id="JYVU01000024">
    <property type="protein sequence ID" value="KTZ12537.1"/>
    <property type="molecule type" value="Genomic_DNA"/>
</dbReference>
<accession>A0A0F7DJ70</accession>
<dbReference type="FunFam" id="1.10.10.10:FF:000001">
    <property type="entry name" value="LysR family transcriptional regulator"/>
    <property type="match status" value="1"/>
</dbReference>
<dbReference type="InterPro" id="IPR036388">
    <property type="entry name" value="WH-like_DNA-bd_sf"/>
</dbReference>
<dbReference type="EMBL" id="AAHRYM010000016">
    <property type="protein sequence ID" value="EBZ6922025.1"/>
    <property type="molecule type" value="Genomic_DNA"/>
</dbReference>
<evidence type="ECO:0000313" key="12">
    <source>
        <dbReference type="EMBL" id="ECE0296681.1"/>
    </source>
</evidence>
<dbReference type="Proteomes" id="UP000839914">
    <property type="component" value="Unassembled WGS sequence"/>
</dbReference>
<dbReference type="EMBL" id="AAHDPU010000015">
    <property type="protein sequence ID" value="EBU9273648.1"/>
    <property type="molecule type" value="Genomic_DNA"/>
</dbReference>
<dbReference type="EMBL" id="CP011428">
    <property type="protein sequence ID" value="AKH08265.1"/>
    <property type="molecule type" value="Genomic_DNA"/>
</dbReference>
<dbReference type="EMBL" id="AAKRET010000018">
    <property type="protein sequence ID" value="ECU8355333.1"/>
    <property type="molecule type" value="Genomic_DNA"/>
</dbReference>
<dbReference type="Proteomes" id="UP000839581">
    <property type="component" value="Unassembled WGS sequence"/>
</dbReference>
<dbReference type="RefSeq" id="WP_001022463.1">
    <property type="nucleotide sequence ID" value="NZ_AP023291.1"/>
</dbReference>
<dbReference type="InterPro" id="IPR036390">
    <property type="entry name" value="WH_DNA-bd_sf"/>
</dbReference>
<gene>
    <name evidence="6" type="primary">xapR_2</name>
    <name evidence="15" type="ORF">AAB27_11280</name>
    <name evidence="22" type="ORF">AU613_11735</name>
    <name evidence="17" type="ORF">AVC05_06700</name>
    <name evidence="14" type="ORF">B1P38_17430</name>
    <name evidence="12" type="ORF">CE70_16185</name>
    <name evidence="18" type="ORF">CFF59_18830</name>
    <name evidence="21" type="ORF">DD95_10305</name>
    <name evidence="7" type="ORF">DMO92_16530</name>
    <name evidence="8" type="ORF">DPF41_23355</name>
    <name evidence="9" type="ORF">DPS76_15750</name>
    <name evidence="23" type="ORF">DRM14_15970</name>
    <name evidence="10" type="ORF">DU071_12750</name>
    <name evidence="13" type="ORF">E0935_17605</name>
    <name evidence="11" type="ORF">EER35_13720</name>
    <name evidence="16" type="ORF">F3R12_19245</name>
    <name evidence="19" type="ORF">GB466_17290</name>
    <name evidence="20" type="ORF">GTH94_16325</name>
    <name evidence="6" type="ORF">SE14_02792</name>
</gene>
<dbReference type="eggNOG" id="COG0583">
    <property type="taxonomic scope" value="Bacteria"/>
</dbReference>
<dbReference type="Proteomes" id="UP000839911">
    <property type="component" value="Unassembled WGS sequence"/>
</dbReference>
<dbReference type="Pfam" id="PF03466">
    <property type="entry name" value="LysR_substrate"/>
    <property type="match status" value="1"/>
</dbReference>
<evidence type="ECO:0000313" key="9">
    <source>
        <dbReference type="EMBL" id="EBW5463879.1"/>
    </source>
</evidence>
<dbReference type="PANTHER" id="PTHR30346">
    <property type="entry name" value="TRANSCRIPTIONAL DUAL REGULATOR HCAR-RELATED"/>
    <property type="match status" value="1"/>
</dbReference>
<keyword evidence="3 6" id="KW-0238">DNA-binding</keyword>
<dbReference type="Gene3D" id="3.40.190.290">
    <property type="match status" value="1"/>
</dbReference>
<evidence type="ECO:0000313" key="10">
    <source>
        <dbReference type="EMBL" id="EBY1702796.1"/>
    </source>
</evidence>
<dbReference type="EMBL" id="AAHIDF010000044">
    <property type="protein sequence ID" value="EBW3630994.1"/>
    <property type="molecule type" value="Genomic_DNA"/>
</dbReference>
<dbReference type="SUPFAM" id="SSF46785">
    <property type="entry name" value="Winged helix' DNA-binding domain"/>
    <property type="match status" value="1"/>
</dbReference>
<reference evidence="16" key="7">
    <citation type="submission" date="2019-09" db="EMBL/GenBank/DDBJ databases">
        <authorList>
            <consortium name="GenomeTrakr network: Whole genome sequencing for foodborne pathogen traceback"/>
        </authorList>
    </citation>
    <scope>NUCLEOTIDE SEQUENCE [LARGE SCALE GENOMIC DNA]</scope>
    <source>
        <strain evidence="16">AUSMDU00020735</strain>
        <strain evidence="12 26">VA_WGS-00080</strain>
    </source>
</reference>
<evidence type="ECO:0000256" key="2">
    <source>
        <dbReference type="ARBA" id="ARBA00023015"/>
    </source>
</evidence>
<name>A0A0D6F9J6_SALTM</name>
<dbReference type="EMBL" id="AALDNI010000011">
    <property type="protein sequence ID" value="ECY5340935.1"/>
    <property type="molecule type" value="Genomic_DNA"/>
</dbReference>
<evidence type="ECO:0000256" key="3">
    <source>
        <dbReference type="ARBA" id="ARBA00023125"/>
    </source>
</evidence>
<dbReference type="EMBL" id="RSUA01000019">
    <property type="protein sequence ID" value="MIT49535.1"/>
    <property type="molecule type" value="Genomic_DNA"/>
</dbReference>
<dbReference type="EMBL" id="DAAFPQ010000014">
    <property type="protein sequence ID" value="HAB0972302.1"/>
    <property type="molecule type" value="Genomic_DNA"/>
</dbReference>
<dbReference type="Proteomes" id="UP000839617">
    <property type="component" value="Unassembled WGS sequence"/>
</dbReference>
<dbReference type="Proteomes" id="UP000839905">
    <property type="component" value="Unassembled WGS sequence"/>
</dbReference>
<dbReference type="EMBL" id="AAMLUT010000032">
    <property type="protein sequence ID" value="EDI6667299.1"/>
    <property type="molecule type" value="Genomic_DNA"/>
</dbReference>
<evidence type="ECO:0000313" key="18">
    <source>
        <dbReference type="EMBL" id="EDI6667299.1"/>
    </source>
</evidence>
<evidence type="ECO:0000313" key="19">
    <source>
        <dbReference type="EMBL" id="HAB0972302.1"/>
    </source>
</evidence>
<keyword evidence="4" id="KW-0804">Transcription</keyword>
<keyword evidence="2" id="KW-0805">Transcription regulation</keyword>
<dbReference type="Proteomes" id="UP000054461">
    <property type="component" value="Unassembled WGS sequence"/>
</dbReference>
<evidence type="ECO:0000313" key="22">
    <source>
        <dbReference type="EMBL" id="MIT49535.1"/>
    </source>
</evidence>
<dbReference type="PROSITE" id="PS50931">
    <property type="entry name" value="HTH_LYSR"/>
    <property type="match status" value="1"/>
</dbReference>
<dbReference type="EMBL" id="AAKVET010000019">
    <property type="protein sequence ID" value="ECW0641932.1"/>
    <property type="molecule type" value="Genomic_DNA"/>
</dbReference>
<comment type="similarity">
    <text evidence="1">Belongs to the LysR transcriptional regulatory family.</text>
</comment>
<dbReference type="Proteomes" id="UP000839909">
    <property type="component" value="Unassembled WGS sequence"/>
</dbReference>
<evidence type="ECO:0000313" key="15">
    <source>
        <dbReference type="EMBL" id="ECV8761471.1"/>
    </source>
</evidence>
<reference evidence="20" key="6">
    <citation type="submission" date="2019-08" db="EMBL/GenBank/DDBJ databases">
        <authorList>
            <consortium name="NCBI Pathogen Detection Project"/>
        </authorList>
    </citation>
    <scope>NUCLEOTIDE SEQUENCE</scope>
    <source>
        <strain evidence="19">Salmonella enterica</strain>
        <strain evidence="20">SSI_AA833</strain>
    </source>
</reference>
<dbReference type="EMBL" id="DAANXP010000011">
    <property type="protein sequence ID" value="HAD1858009.1"/>
    <property type="molecule type" value="Genomic_DNA"/>
</dbReference>
<dbReference type="EMBL" id="AAHIPE010000017">
    <property type="protein sequence ID" value="EBW5463879.1"/>
    <property type="molecule type" value="Genomic_DNA"/>
</dbReference>
<feature type="domain" description="HTH lysR-type" evidence="5">
    <location>
        <begin position="1"/>
        <end position="58"/>
    </location>
</feature>
<reference evidence="6 24" key="2">
    <citation type="journal article" date="2015" name="Genome Announc.">
        <title>Complete Genome Sequencing of a Multidrug-Resistant and Human-Invasive Salmonella enterica Serovar Typhimurium Strain of the Emerging Sequence Type 213 Genotype.</title>
        <authorList>
            <person name="Calva E."/>
            <person name="Silva C."/>
            <person name="Zaidi M.B."/>
            <person name="Sanchez-Flores A."/>
            <person name="Estrada K."/>
            <person name="Silva G.G."/>
            <person name="Soto-Jimenez L.M."/>
            <person name="Wiesner M."/>
            <person name="Fernandez-Mora M."/>
            <person name="Edwards R.A."/>
            <person name="Vinuesa P."/>
        </authorList>
    </citation>
    <scope>NUCLEOTIDE SEQUENCE [LARGE SCALE GENOMIC DNA]</scope>
    <source>
        <strain evidence="6 24">YU39</strain>
    </source>
</reference>
<reference evidence="18" key="5">
    <citation type="submission" date="2018-07" db="EMBL/GenBank/DDBJ databases">
        <authorList>
            <consortium name="PulseNet: The National Subtyping Network for Foodborne Disease Surveillance"/>
            <person name="Tarr C.L."/>
            <person name="Trees E."/>
            <person name="Katz L.S."/>
            <person name="Carleton-Romer H.A."/>
            <person name="Stroika S."/>
            <person name="Kucerova Z."/>
            <person name="Roache K.F."/>
            <person name="Sabol A.L."/>
            <person name="Besser J."/>
            <person name="Gerner-Smidt P."/>
        </authorList>
    </citation>
    <scope>NUCLEOTIDE SEQUENCE [LARGE SCALE GENOMIC DNA]</scope>
    <source>
        <strain evidence="14">PNUSAS008736</strain>
        <strain evidence="18">PNUSAS016739</strain>
    </source>
</reference>
<dbReference type="Proteomes" id="UP000338496">
    <property type="component" value="Unassembled WGS sequence"/>
</dbReference>
<evidence type="ECO:0000313" key="25">
    <source>
        <dbReference type="Proteomes" id="UP000054461"/>
    </source>
</evidence>
<dbReference type="Proteomes" id="UP000839908">
    <property type="component" value="Unassembled WGS sequence"/>
</dbReference>
<dbReference type="OMA" id="ECGSLDW"/>
<dbReference type="Proteomes" id="UP000839915">
    <property type="component" value="Unassembled WGS sequence"/>
</dbReference>
<evidence type="ECO:0000313" key="13">
    <source>
        <dbReference type="EMBL" id="ECF1545043.1"/>
    </source>
</evidence>
<sequence length="308" mass="34735">MNIKQLHSFLILCDELHYGRAASRLFITQPSLSQQIKQLESSLKTILFKRKGRGIKLTKAGIILQRHANKIMLDLKNAENELLPYQDQQRDTISIGVSGSYLVLPAFRNFMAHHPEISLNVKEFSTEQTIKKLTDSAVDIGIVYRTALPAQLSSTMLFEDEIIAAIPLSHPLATRERLHLKDLNDQPIIVLNDSLLLRGIITTEFNNRKVVPNVICELDNHYSCLEYAEAQIGIAFITRSLTHLSTPKNVRLVSLGIPAFFIPVMLVHSNDLSLDNATICLLKQIKNFYTVDNKSAPEKSWPEQKIGV</sequence>
<evidence type="ECO:0000313" key="16">
    <source>
        <dbReference type="EMBL" id="ECW0641932.1"/>
    </source>
</evidence>
<evidence type="ECO:0000313" key="20">
    <source>
        <dbReference type="EMBL" id="HAD1858009.1"/>
    </source>
</evidence>
<dbReference type="PANTHER" id="PTHR30346:SF28">
    <property type="entry name" value="HTH-TYPE TRANSCRIPTIONAL REGULATOR CYNR"/>
    <property type="match status" value="1"/>
</dbReference>
<evidence type="ECO:0000313" key="14">
    <source>
        <dbReference type="EMBL" id="ECU8355333.1"/>
    </source>
</evidence>
<dbReference type="GO" id="GO:0003700">
    <property type="term" value="F:DNA-binding transcription factor activity"/>
    <property type="evidence" value="ECO:0007669"/>
    <property type="project" value="InterPro"/>
</dbReference>
<dbReference type="GO" id="GO:0032993">
    <property type="term" value="C:protein-DNA complex"/>
    <property type="evidence" value="ECO:0007669"/>
    <property type="project" value="TreeGrafter"/>
</dbReference>
<dbReference type="Proteomes" id="UP000885385">
    <property type="component" value="Unassembled WGS sequence"/>
</dbReference>
<dbReference type="EMBL" id="AAIKGB010000019">
    <property type="protein sequence ID" value="ECF1545043.1"/>
    <property type="molecule type" value="Genomic_DNA"/>
</dbReference>
<evidence type="ECO:0000313" key="21">
    <source>
        <dbReference type="EMBL" id="KTZ12537.1"/>
    </source>
</evidence>
<dbReference type="SUPFAM" id="SSF53850">
    <property type="entry name" value="Periplasmic binding protein-like II"/>
    <property type="match status" value="1"/>
</dbReference>